<feature type="region of interest" description="Disordered" evidence="6">
    <location>
        <begin position="732"/>
        <end position="806"/>
    </location>
</feature>
<feature type="transmembrane region" description="Helical" evidence="7">
    <location>
        <begin position="676"/>
        <end position="698"/>
    </location>
</feature>
<comment type="similarity">
    <text evidence="2">Belongs to the peroxisomal membrane protein PXMP2/4 family.</text>
</comment>
<evidence type="ECO:0000256" key="3">
    <source>
        <dbReference type="ARBA" id="ARBA00022692"/>
    </source>
</evidence>
<gene>
    <name evidence="9" type="ORF">BN1204_034330</name>
    <name evidence="8" type="ORF">NCLIV_034330</name>
</gene>
<proteinExistence type="inferred from homology"/>
<dbReference type="GO" id="GO:0005737">
    <property type="term" value="C:cytoplasm"/>
    <property type="evidence" value="ECO:0007669"/>
    <property type="project" value="TreeGrafter"/>
</dbReference>
<evidence type="ECO:0000256" key="6">
    <source>
        <dbReference type="SAM" id="MobiDB-lite"/>
    </source>
</evidence>
<feature type="region of interest" description="Disordered" evidence="6">
    <location>
        <begin position="611"/>
        <end position="660"/>
    </location>
</feature>
<evidence type="ECO:0000256" key="1">
    <source>
        <dbReference type="ARBA" id="ARBA00004141"/>
    </source>
</evidence>
<dbReference type="VEuPathDB" id="ToxoDB:NCLIV_034330"/>
<dbReference type="InParanoid" id="F0VIT6"/>
<evidence type="ECO:0000313" key="10">
    <source>
        <dbReference type="Proteomes" id="UP000007494"/>
    </source>
</evidence>
<feature type="compositionally biased region" description="Basic and acidic residues" evidence="6">
    <location>
        <begin position="377"/>
        <end position="389"/>
    </location>
</feature>
<dbReference type="eggNOG" id="ENOG502T1QK">
    <property type="taxonomic scope" value="Eukaryota"/>
</dbReference>
<feature type="compositionally biased region" description="Basic and acidic residues" evidence="6">
    <location>
        <begin position="340"/>
        <end position="356"/>
    </location>
</feature>
<reference evidence="9" key="4">
    <citation type="journal article" date="2015" name="PLoS ONE">
        <title>Comprehensive Evaluation of Toxoplasma gondii VEG and Neospora caninum LIV Genomes with Tachyzoite Stage Transcriptome and Proteome Defines Novel Transcript Features.</title>
        <authorList>
            <person name="Ramaprasad A."/>
            <person name="Mourier T."/>
            <person name="Naeem R."/>
            <person name="Malas T.B."/>
            <person name="Moussa E."/>
            <person name="Panigrahi A."/>
            <person name="Vermont S.J."/>
            <person name="Otto T.D."/>
            <person name="Wastling J."/>
            <person name="Pain A."/>
        </authorList>
    </citation>
    <scope>NUCLEOTIDE SEQUENCE</scope>
    <source>
        <strain evidence="9">Liverpool</strain>
    </source>
</reference>
<dbReference type="OrthoDB" id="332610at2759"/>
<protein>
    <submittedName>
        <fullName evidence="9">Mpv17 / PMP22 family domain-containing protein,putative</fullName>
    </submittedName>
    <submittedName>
        <fullName evidence="8">Putative mpv17 / PMP22 family domain-containing protein</fullName>
    </submittedName>
</protein>
<reference evidence="8" key="1">
    <citation type="submission" date="2011-02" db="EMBL/GenBank/DDBJ databases">
        <authorList>
            <person name="Aslett M."/>
        </authorList>
    </citation>
    <scope>NUCLEOTIDE SEQUENCE</scope>
    <source>
        <strain evidence="8">Liverpool</strain>
    </source>
</reference>
<feature type="transmembrane region" description="Helical" evidence="7">
    <location>
        <begin position="705"/>
        <end position="728"/>
    </location>
</feature>
<feature type="compositionally biased region" description="Basic and acidic residues" evidence="6">
    <location>
        <begin position="793"/>
        <end position="806"/>
    </location>
</feature>
<evidence type="ECO:0000256" key="4">
    <source>
        <dbReference type="ARBA" id="ARBA00022989"/>
    </source>
</evidence>
<reference evidence="10" key="3">
    <citation type="journal article" date="2012" name="PLoS Pathog.">
        <title>Comparative genomics of the apicomplexan parasites Toxoplasma gondii and Neospora caninum: Coccidia differing in host range and transmission strategy.</title>
        <authorList>
            <person name="Reid A.J."/>
            <person name="Vermont S.J."/>
            <person name="Cotton J.A."/>
            <person name="Harris D."/>
            <person name="Hill-Cawthorne G.A."/>
            <person name="Konen-Waisman S."/>
            <person name="Latham S.M."/>
            <person name="Mourier T."/>
            <person name="Norton R."/>
            <person name="Quail M.A."/>
            <person name="Sanders M."/>
            <person name="Shanmugam D."/>
            <person name="Sohal A."/>
            <person name="Wasmuth J.D."/>
            <person name="Brunk B."/>
            <person name="Grigg M.E."/>
            <person name="Howard J.C."/>
            <person name="Parkinson J."/>
            <person name="Roos D.S."/>
            <person name="Trees A.J."/>
            <person name="Berriman M."/>
            <person name="Pain A."/>
            <person name="Wastling J.M."/>
        </authorList>
    </citation>
    <scope>NUCLEOTIDE SEQUENCE [LARGE SCALE GENOMIC DNA]</scope>
    <source>
        <strain evidence="10">Liverpool</strain>
    </source>
</reference>
<sequence length="923" mass="99681">MSIAGWVPRYAPGLTSGRALRSLSCPGPSAVSQSFFCREKPGQGERTDGQRKEAVSQRAYGHHENPGAECLFSRNSPVPAAVASGPRKPVLPRHARRITGTQRTARVCTQEALSEIEIEHRFHLFPGKSFLSRHGARRSALTGDGPLQAFGSPSAPQKPWSFCTHLSGHSRRSRPTRDLSFASASSSAASALRYSWAACWSSSAPPPSFLRRFSSLLSLTEAASQPSRPLHPEIGASVPSSLSRKVGRVGKGNGGRSGIAEVATELPLSRKRNRRHECGASRQNTCFVSCRGSLFFCDDGVAWRNAAASTTHPLTAPLASLRFLHSSALAASARPLPVRENPESGCREDTRGKEEPGASCENPGHDFGAGTEQSAFHGRDRTTRCEGKSQGEGTFGGAKEEGGAKNGNSFRQRLKRPIKDPQQLRKDILFNSIAALTIYAISDTTAQKLQQGLRALAEQGEGKTRDEKGSVDLCSVGTLDGGAAAGSASLSWPASDRETEGRGRQGEDEEARGGGKEDWNLRRDATRGEEKSNNSRDSGTKQEIGGKNEGANDENDLQRDERKKLGDISFWEEWDCRRTASIALEGVLLNGFFLTVFYHKLEVVVHDDALSSGVSEPNTGRTQPPVSSSSAHSASSPSPSCSIARQSSPSLSSKGASPRSPLTVRQRSFYLWRQSLYKVLTGQIAFMPVAAVIFLFLAPVFRAGLFYLFPPAGVSGPAAAIASLPSFAPTSVAQLSPPRHDARAESPLAGLQRGPSATAVVPISSPGGAASARCVTGQPRTVSSSTRPTGQNPREEDRSRTEEAQEEKQFVHGDWFRLACREGILSIGRSFWEVYIASWYVWPLTDLVNFRYIPLRYRPLWDTTIDLFWTVYLSVAAYPRGLEIAARLASQKRGDGDSVGAEPRGALTTLCQAVKILLFDPPQ</sequence>
<feature type="region of interest" description="Disordered" evidence="6">
    <location>
        <begin position="136"/>
        <end position="157"/>
    </location>
</feature>
<dbReference type="Proteomes" id="UP000007494">
    <property type="component" value="Chromosome VIII"/>
</dbReference>
<keyword evidence="4 7" id="KW-1133">Transmembrane helix</keyword>
<feature type="region of interest" description="Disordered" evidence="6">
    <location>
        <begin position="224"/>
        <end position="258"/>
    </location>
</feature>
<feature type="compositionally biased region" description="Polar residues" evidence="6">
    <location>
        <begin position="778"/>
        <end position="792"/>
    </location>
</feature>
<reference evidence="8" key="2">
    <citation type="submission" date="2011-03" db="EMBL/GenBank/DDBJ databases">
        <title>Comparative genomics and transcriptomics of Neospora caninum and Toxoplasma gondii.</title>
        <authorList>
            <person name="Reid A.J."/>
            <person name="Sohal A."/>
            <person name="Harris D."/>
            <person name="Quail M."/>
            <person name="Sanders M."/>
            <person name="Berriman M."/>
            <person name="Wastling J.M."/>
            <person name="Pain A."/>
        </authorList>
    </citation>
    <scope>NUCLEOTIDE SEQUENCE</scope>
    <source>
        <strain evidence="8">Liverpool</strain>
    </source>
</reference>
<evidence type="ECO:0000256" key="5">
    <source>
        <dbReference type="ARBA" id="ARBA00023136"/>
    </source>
</evidence>
<feature type="compositionally biased region" description="Low complexity" evidence="6">
    <location>
        <begin position="485"/>
        <end position="494"/>
    </location>
</feature>
<feature type="compositionally biased region" description="Basic and acidic residues" evidence="6">
    <location>
        <begin position="495"/>
        <end position="546"/>
    </location>
</feature>
<dbReference type="EMBL" id="FR823390">
    <property type="protein sequence ID" value="CBZ53647.1"/>
    <property type="molecule type" value="Genomic_DNA"/>
</dbReference>
<keyword evidence="5 7" id="KW-0472">Membrane</keyword>
<dbReference type="RefSeq" id="XP_003883679.1">
    <property type="nucleotide sequence ID" value="XM_003883630.1"/>
</dbReference>
<dbReference type="EMBL" id="LN714483">
    <property type="protein sequence ID" value="CEL67638.1"/>
    <property type="molecule type" value="Genomic_DNA"/>
</dbReference>
<feature type="compositionally biased region" description="Polar residues" evidence="6">
    <location>
        <begin position="612"/>
        <end position="622"/>
    </location>
</feature>
<name>F0VIT6_NEOCL</name>
<evidence type="ECO:0000256" key="7">
    <source>
        <dbReference type="SAM" id="Phobius"/>
    </source>
</evidence>
<feature type="region of interest" description="Disordered" evidence="6">
    <location>
        <begin position="334"/>
        <end position="410"/>
    </location>
</feature>
<organism evidence="8 10">
    <name type="scientific">Neospora caninum (strain Liverpool)</name>
    <dbReference type="NCBI Taxonomy" id="572307"/>
    <lineage>
        <taxon>Eukaryota</taxon>
        <taxon>Sar</taxon>
        <taxon>Alveolata</taxon>
        <taxon>Apicomplexa</taxon>
        <taxon>Conoidasida</taxon>
        <taxon>Coccidia</taxon>
        <taxon>Eucoccidiorida</taxon>
        <taxon>Eimeriorina</taxon>
        <taxon>Sarcocystidae</taxon>
        <taxon>Neospora</taxon>
    </lineage>
</organism>
<dbReference type="GeneID" id="13443058"/>
<feature type="compositionally biased region" description="Low complexity" evidence="6">
    <location>
        <begin position="624"/>
        <end position="660"/>
    </location>
</feature>
<evidence type="ECO:0000313" key="8">
    <source>
        <dbReference type="EMBL" id="CBZ53647.1"/>
    </source>
</evidence>
<keyword evidence="3 7" id="KW-0812">Transmembrane</keyword>
<dbReference type="PANTHER" id="PTHR11266">
    <property type="entry name" value="PEROXISOMAL MEMBRANE PROTEIN 2, PXMP2 MPV17"/>
    <property type="match status" value="1"/>
</dbReference>
<comment type="subcellular location">
    <subcellularLocation>
        <location evidence="1">Membrane</location>
        <topology evidence="1">Multi-pass membrane protein</topology>
    </subcellularLocation>
</comment>
<feature type="region of interest" description="Disordered" evidence="6">
    <location>
        <begin position="484"/>
        <end position="559"/>
    </location>
</feature>
<dbReference type="Pfam" id="PF04117">
    <property type="entry name" value="Mpv17_PMP22"/>
    <property type="match status" value="1"/>
</dbReference>
<keyword evidence="10" id="KW-1185">Reference proteome</keyword>
<evidence type="ECO:0000256" key="2">
    <source>
        <dbReference type="ARBA" id="ARBA00006824"/>
    </source>
</evidence>
<evidence type="ECO:0000313" key="9">
    <source>
        <dbReference type="EMBL" id="CEL67638.1"/>
    </source>
</evidence>
<dbReference type="AlphaFoldDB" id="F0VIT6"/>
<accession>F0VIT6</accession>
<dbReference type="OMA" id="DWFRLAC"/>
<dbReference type="InterPro" id="IPR007248">
    <property type="entry name" value="Mpv17_PMP22"/>
</dbReference>
<dbReference type="GO" id="GO:0016020">
    <property type="term" value="C:membrane"/>
    <property type="evidence" value="ECO:0007669"/>
    <property type="project" value="UniProtKB-SubCell"/>
</dbReference>